<keyword evidence="6 7" id="KW-0998">Cell outer membrane</keyword>
<evidence type="ECO:0000256" key="1">
    <source>
        <dbReference type="ARBA" id="ARBA00004571"/>
    </source>
</evidence>
<keyword evidence="3 7" id="KW-1134">Transmembrane beta strand</keyword>
<keyword evidence="8" id="KW-0732">Signal</keyword>
<evidence type="ECO:0000256" key="4">
    <source>
        <dbReference type="ARBA" id="ARBA00022692"/>
    </source>
</evidence>
<dbReference type="InterPro" id="IPR036942">
    <property type="entry name" value="Beta-barrel_TonB_sf"/>
</dbReference>
<dbReference type="SUPFAM" id="SSF56935">
    <property type="entry name" value="Porins"/>
    <property type="match status" value="1"/>
</dbReference>
<dbReference type="PROSITE" id="PS52016">
    <property type="entry name" value="TONB_DEPENDENT_REC_3"/>
    <property type="match status" value="1"/>
</dbReference>
<organism evidence="10 11">
    <name type="scientific">Endozoicomonas euniceicola</name>
    <dbReference type="NCBI Taxonomy" id="1234143"/>
    <lineage>
        <taxon>Bacteria</taxon>
        <taxon>Pseudomonadati</taxon>
        <taxon>Pseudomonadota</taxon>
        <taxon>Gammaproteobacteria</taxon>
        <taxon>Oceanospirillales</taxon>
        <taxon>Endozoicomonadaceae</taxon>
        <taxon>Endozoicomonas</taxon>
    </lineage>
</organism>
<keyword evidence="4 7" id="KW-0812">Transmembrane</keyword>
<keyword evidence="10" id="KW-0675">Receptor</keyword>
<evidence type="ECO:0000313" key="11">
    <source>
        <dbReference type="Proteomes" id="UP001163255"/>
    </source>
</evidence>
<evidence type="ECO:0000256" key="6">
    <source>
        <dbReference type="ARBA" id="ARBA00023237"/>
    </source>
</evidence>
<comment type="subcellular location">
    <subcellularLocation>
        <location evidence="1 7">Cell outer membrane</location>
        <topology evidence="1 7">Multi-pass membrane protein</topology>
    </subcellularLocation>
</comment>
<evidence type="ECO:0000256" key="3">
    <source>
        <dbReference type="ARBA" id="ARBA00022452"/>
    </source>
</evidence>
<evidence type="ECO:0000256" key="5">
    <source>
        <dbReference type="ARBA" id="ARBA00023136"/>
    </source>
</evidence>
<feature type="chain" id="PRO_5046722327" evidence="8">
    <location>
        <begin position="21"/>
        <end position="822"/>
    </location>
</feature>
<dbReference type="InterPro" id="IPR037066">
    <property type="entry name" value="Plug_dom_sf"/>
</dbReference>
<reference evidence="10" key="1">
    <citation type="submission" date="2022-10" db="EMBL/GenBank/DDBJ databases">
        <title>Completed Genome Sequence of two octocoral isolated bacterium, Endozoicomonas euniceicola EF212T and Endozoicomonas gorgoniicola PS125T.</title>
        <authorList>
            <person name="Chiou Y.-J."/>
            <person name="Chen Y.-H."/>
        </authorList>
    </citation>
    <scope>NUCLEOTIDE SEQUENCE</scope>
    <source>
        <strain evidence="10">EF212</strain>
    </source>
</reference>
<proteinExistence type="inferred from homology"/>
<dbReference type="InterPro" id="IPR039426">
    <property type="entry name" value="TonB-dep_rcpt-like"/>
</dbReference>
<evidence type="ECO:0000313" key="10">
    <source>
        <dbReference type="EMBL" id="UYM14483.1"/>
    </source>
</evidence>
<keyword evidence="5 7" id="KW-0472">Membrane</keyword>
<accession>A0ABY6GP18</accession>
<dbReference type="EMBL" id="CP103300">
    <property type="protein sequence ID" value="UYM14483.1"/>
    <property type="molecule type" value="Genomic_DNA"/>
</dbReference>
<evidence type="ECO:0000256" key="7">
    <source>
        <dbReference type="PROSITE-ProRule" id="PRU01360"/>
    </source>
</evidence>
<evidence type="ECO:0000256" key="2">
    <source>
        <dbReference type="ARBA" id="ARBA00022448"/>
    </source>
</evidence>
<keyword evidence="2 7" id="KW-0813">Transport</keyword>
<sequence length="822" mass="92428">MDKKAVYSALFAGASNVVMAQSAAIELGEIDVVDKAVVVKSSTAVEASYESYDPVDSGVSVINEQSIENSRGGGIDTTELLERLPFVQMDDANRGQATREKIQSIRPSDFSISGGNYYDNNIMIDGVSVNSVHDVTNKSESSIDNVAGQTSQTFYVDPSLLGSTEVFDSNVSAKYGGFIGGAVNFKVREPKKEFGMKLRVGYQSDGMVHYKTDKDTLADGEVPGRIEPEFKKYSSSVSFDLPVSERLRFLTAYTRAESNVYYQADENYGGRTYPNDDKSENFLLKGVYDHSDTLSFDGQIAYSPYTSHREQTNRHNNYIDSKSTGLKGHLAAQGVSGETDWNTKLSFMHNDSSRESPDDMFRWTGSTAGWCSSSYCYEGGIGDLDQTQTDYTWDFDASTPLLAGLLSYGARWKQTIVKKSRGRQHNSYFLAKTPDNGISWECKPGDPSCKSYDAATKYTSYSPYDAEVAINSQALWSEYAQDIGSVSLRAGARLSHDDFLKNINLAPRFTAAWEFMDDTFLTLGANRYYGKNMVDYVIRGKEPSRYSYKRDYDKSTGKLGDWYVDKTINPLKFSGSKLDTPYSDELTAALTIPTALKGTLRLKAVTRKNKKQFSSSEKIYSADKKSYHREMVNGGKTDYIGYAIEWSSSYKGHFFNANVTWSETTNKGQTNYFDNVNPEDENTYIYYKGKIISLSEMYEIQGRQNFAAPFKAYVSWSTNWLNERLMTSLSARYRGAYTYLGDTGKNKEIDGKKYDVYDKNELKASTIVYLNTKYQLIKTDDYEASIDFRVNNLLDDMPNVKTARNKRLQMGRAYWVGVNFSI</sequence>
<dbReference type="RefSeq" id="WP_262595985.1">
    <property type="nucleotide sequence ID" value="NZ_CP103300.1"/>
</dbReference>
<feature type="signal peptide" evidence="8">
    <location>
        <begin position="1"/>
        <end position="20"/>
    </location>
</feature>
<dbReference type="Pfam" id="PF07715">
    <property type="entry name" value="Plug"/>
    <property type="match status" value="1"/>
</dbReference>
<evidence type="ECO:0000259" key="9">
    <source>
        <dbReference type="Pfam" id="PF07715"/>
    </source>
</evidence>
<name>A0ABY6GP18_9GAMM</name>
<dbReference type="Gene3D" id="2.170.130.10">
    <property type="entry name" value="TonB-dependent receptor, plug domain"/>
    <property type="match status" value="1"/>
</dbReference>
<keyword evidence="11" id="KW-1185">Reference proteome</keyword>
<gene>
    <name evidence="10" type="ORF">NX720_16490</name>
</gene>
<dbReference type="Proteomes" id="UP001163255">
    <property type="component" value="Chromosome"/>
</dbReference>
<comment type="similarity">
    <text evidence="7">Belongs to the TonB-dependent receptor family.</text>
</comment>
<dbReference type="Gene3D" id="2.40.170.20">
    <property type="entry name" value="TonB-dependent receptor, beta-barrel domain"/>
    <property type="match status" value="1"/>
</dbReference>
<evidence type="ECO:0000256" key="8">
    <source>
        <dbReference type="SAM" id="SignalP"/>
    </source>
</evidence>
<protein>
    <submittedName>
        <fullName evidence="10">TonB-dependent receptor plug domain-containing protein</fullName>
    </submittedName>
</protein>
<feature type="domain" description="TonB-dependent receptor plug" evidence="9">
    <location>
        <begin position="57"/>
        <end position="181"/>
    </location>
</feature>
<dbReference type="InterPro" id="IPR012910">
    <property type="entry name" value="Plug_dom"/>
</dbReference>